<evidence type="ECO:0000313" key="2">
    <source>
        <dbReference type="EMBL" id="WTU45133.1"/>
    </source>
</evidence>
<organism evidence="1">
    <name type="scientific">Streptomyces sp. NBC_00060</name>
    <dbReference type="NCBI Taxonomy" id="2975636"/>
    <lineage>
        <taxon>Bacteria</taxon>
        <taxon>Bacillati</taxon>
        <taxon>Actinomycetota</taxon>
        <taxon>Actinomycetes</taxon>
        <taxon>Kitasatosporales</taxon>
        <taxon>Streptomycetaceae</taxon>
        <taxon>Streptomyces</taxon>
    </lineage>
</organism>
<dbReference type="Gene3D" id="3.40.50.300">
    <property type="entry name" value="P-loop containing nucleotide triphosphate hydrolases"/>
    <property type="match status" value="1"/>
</dbReference>
<dbReference type="EMBL" id="CP108253">
    <property type="protein sequence ID" value="WTU45133.1"/>
    <property type="molecule type" value="Genomic_DNA"/>
</dbReference>
<proteinExistence type="predicted"/>
<dbReference type="InterPro" id="IPR027417">
    <property type="entry name" value="P-loop_NTPase"/>
</dbReference>
<evidence type="ECO:0008006" key="3">
    <source>
        <dbReference type="Google" id="ProtNLM"/>
    </source>
</evidence>
<sequence>MITSTPSLSDKQLCSIRETTARINLWHRSVRSGKTIASLLRFLFAVRRTPASGLLLIVGRSFATIERNVIEPLQDPLLFAGTAAEVHHTRGATTAVIHGRTVHLIGASDARSEGRLRGLTAFVAYADEVTLLRHEPGRILHGLYQGSPDRLGTRVPLTEHPEAAVSAGSLGPEGDAIETGIPELTAAYVPNIRPNRRHRGSPFGRSDYAAPLHDLMDALDETWSSWIRDIRLARGRLIVPAGYLRDQGPGRVATFDDDREIWQTLNIPPTESAGTGITLSQFAIRVAEHQSTADAIVQQAVRSAGYSAGLVPERPRVSFGDSVSEDPASTAQTLSLLQQAQAVSTDTKVRTLHPDWDDTAVREEVDRILTETGQAAPDPMQLGALP</sequence>
<reference evidence="1" key="1">
    <citation type="submission" date="2022-10" db="EMBL/GenBank/DDBJ databases">
        <title>The complete genomes of actinobacterial strains from the NBC collection.</title>
        <authorList>
            <person name="Joergensen T.S."/>
            <person name="Alvarez Arevalo M."/>
            <person name="Sterndorff E.B."/>
            <person name="Faurdal D."/>
            <person name="Vuksanovic O."/>
            <person name="Mourched A.-S."/>
            <person name="Charusanti P."/>
            <person name="Shaw S."/>
            <person name="Blin K."/>
            <person name="Weber T."/>
        </authorList>
    </citation>
    <scope>NUCLEOTIDE SEQUENCE</scope>
    <source>
        <strain evidence="1">NBC_00060</strain>
    </source>
</reference>
<protein>
    <recommendedName>
        <fullName evidence="3">PBSX family phage terminase large subunit</fullName>
    </recommendedName>
</protein>
<evidence type="ECO:0000313" key="1">
    <source>
        <dbReference type="EMBL" id="WTU38225.1"/>
    </source>
</evidence>
<name>A0AAU2GR55_9ACTN</name>
<accession>A0AAU2GR55</accession>
<dbReference type="AlphaFoldDB" id="A0AAU2GR55"/>
<dbReference type="EMBL" id="CP108253">
    <property type="protein sequence ID" value="WTU38225.1"/>
    <property type="molecule type" value="Genomic_DNA"/>
</dbReference>
<gene>
    <name evidence="1" type="ORF">OHV25_00805</name>
    <name evidence="2" type="ORF">OHV25_39035</name>
</gene>